<dbReference type="AlphaFoldDB" id="A0A2V3J0Z7"/>
<dbReference type="GO" id="GO:0000139">
    <property type="term" value="C:Golgi membrane"/>
    <property type="evidence" value="ECO:0007669"/>
    <property type="project" value="TreeGrafter"/>
</dbReference>
<protein>
    <submittedName>
        <fullName evidence="5">Uncharacterized protein</fullName>
    </submittedName>
</protein>
<evidence type="ECO:0000256" key="1">
    <source>
        <dbReference type="ARBA" id="ARBA00005664"/>
    </source>
</evidence>
<dbReference type="PANTHER" id="PTHR31306">
    <property type="entry name" value="ALPHA-1,6-MANNOSYLTRANSFERASE MNN11-RELATED"/>
    <property type="match status" value="1"/>
</dbReference>
<dbReference type="OrthoDB" id="407658at2759"/>
<reference evidence="5 6" key="1">
    <citation type="journal article" date="2018" name="Mol. Biol. Evol.">
        <title>Analysis of the draft genome of the red seaweed Gracilariopsis chorda provides insights into genome size evolution in Rhodophyta.</title>
        <authorList>
            <person name="Lee J."/>
            <person name="Yang E.C."/>
            <person name="Graf L."/>
            <person name="Yang J.H."/>
            <person name="Qiu H."/>
            <person name="Zel Zion U."/>
            <person name="Chan C.X."/>
            <person name="Stephens T.G."/>
            <person name="Weber A.P.M."/>
            <person name="Boo G.H."/>
            <person name="Boo S.M."/>
            <person name="Kim K.M."/>
            <person name="Shin Y."/>
            <person name="Jung M."/>
            <person name="Lee S.J."/>
            <person name="Yim H.S."/>
            <person name="Lee J.H."/>
            <person name="Bhattacharya D."/>
            <person name="Yoon H.S."/>
        </authorList>
    </citation>
    <scope>NUCLEOTIDE SEQUENCE [LARGE SCALE GENOMIC DNA]</scope>
    <source>
        <strain evidence="5 6">SKKU-2015</strain>
        <tissue evidence="5">Whole body</tissue>
    </source>
</reference>
<name>A0A2V3J0Z7_9FLOR</name>
<comment type="similarity">
    <text evidence="1">Belongs to the glycosyltransferase 34 family.</text>
</comment>
<keyword evidence="2" id="KW-0328">Glycosyltransferase</keyword>
<dbReference type="Gene3D" id="3.90.550.10">
    <property type="entry name" value="Spore Coat Polysaccharide Biosynthesis Protein SpsA, Chain A"/>
    <property type="match status" value="1"/>
</dbReference>
<dbReference type="InterPro" id="IPR008630">
    <property type="entry name" value="Glyco_trans_34"/>
</dbReference>
<organism evidence="5 6">
    <name type="scientific">Gracilariopsis chorda</name>
    <dbReference type="NCBI Taxonomy" id="448386"/>
    <lineage>
        <taxon>Eukaryota</taxon>
        <taxon>Rhodophyta</taxon>
        <taxon>Florideophyceae</taxon>
        <taxon>Rhodymeniophycidae</taxon>
        <taxon>Gracilariales</taxon>
        <taxon>Gracilariaceae</taxon>
        <taxon>Gracilariopsis</taxon>
    </lineage>
</organism>
<evidence type="ECO:0000256" key="3">
    <source>
        <dbReference type="ARBA" id="ARBA00022679"/>
    </source>
</evidence>
<keyword evidence="4" id="KW-0732">Signal</keyword>
<evidence type="ECO:0000256" key="4">
    <source>
        <dbReference type="SAM" id="SignalP"/>
    </source>
</evidence>
<feature type="chain" id="PRO_5015857993" evidence="4">
    <location>
        <begin position="26"/>
        <end position="386"/>
    </location>
</feature>
<dbReference type="GO" id="GO:0006487">
    <property type="term" value="P:protein N-linked glycosylation"/>
    <property type="evidence" value="ECO:0007669"/>
    <property type="project" value="TreeGrafter"/>
</dbReference>
<dbReference type="PANTHER" id="PTHR31306:SF4">
    <property type="entry name" value="ALPHA-1,2-GALACTOSYLTRANSFERASE"/>
    <property type="match status" value="1"/>
</dbReference>
<proteinExistence type="inferred from homology"/>
<accession>A0A2V3J0Z7</accession>
<evidence type="ECO:0000256" key="2">
    <source>
        <dbReference type="ARBA" id="ARBA00022676"/>
    </source>
</evidence>
<dbReference type="SUPFAM" id="SSF53448">
    <property type="entry name" value="Nucleotide-diphospho-sugar transferases"/>
    <property type="match status" value="1"/>
</dbReference>
<evidence type="ECO:0000313" key="6">
    <source>
        <dbReference type="Proteomes" id="UP000247409"/>
    </source>
</evidence>
<dbReference type="EMBL" id="NBIV01000029">
    <property type="protein sequence ID" value="PXF47050.1"/>
    <property type="molecule type" value="Genomic_DNA"/>
</dbReference>
<gene>
    <name evidence="5" type="ORF">BWQ96_03127</name>
</gene>
<dbReference type="InterPro" id="IPR029044">
    <property type="entry name" value="Nucleotide-diphossugar_trans"/>
</dbReference>
<feature type="signal peptide" evidence="4">
    <location>
        <begin position="1"/>
        <end position="25"/>
    </location>
</feature>
<keyword evidence="6" id="KW-1185">Reference proteome</keyword>
<dbReference type="Proteomes" id="UP000247409">
    <property type="component" value="Unassembled WGS sequence"/>
</dbReference>
<keyword evidence="3" id="KW-0808">Transferase</keyword>
<dbReference type="Pfam" id="PF05637">
    <property type="entry name" value="Glyco_transf_34"/>
    <property type="match status" value="1"/>
</dbReference>
<dbReference type="GO" id="GO:0016757">
    <property type="term" value="F:glycosyltransferase activity"/>
    <property type="evidence" value="ECO:0007669"/>
    <property type="project" value="UniProtKB-KW"/>
</dbReference>
<comment type="caution">
    <text evidence="5">The sequence shown here is derived from an EMBL/GenBank/DDBJ whole genome shotgun (WGS) entry which is preliminary data.</text>
</comment>
<sequence>MLAEHCKRLLVLMVLLICSVQESRSEASNAVPKITLLHLHDNAPFFSDLGALTLSNKRRYASRHNYEIVSHTPSETHGLFRRAGCSEVGAVKRGEMCYVEDNNFAIDRRAPTFGKIKLALAACVGRKGHWLLWSDADALIVNQSIPLTDIIDDRYDMALTVDWLMINAGVILVKCSRWSINFLKRVYAAREFDKARALDQSAFQHFFDTERGIEEHVRYVPKWAMNVYAEEYQAGDFVVHMAGKLYEATTKGALAVAHQFDVLSTVAEQEDIEAFFRTQYMLNYYSGICVHNSAQARDSECKPDDERRLRLKEALSTMSSPTRYRHVALRYYWMPDWRDKYDTPNWNADSVAFDSQKRLRDEHNYDEAALLGLEAQEEEEASHDEL</sequence>
<evidence type="ECO:0000313" key="5">
    <source>
        <dbReference type="EMBL" id="PXF47050.1"/>
    </source>
</evidence>